<accession>A0A917VVW6</accession>
<gene>
    <name evidence="1" type="ORF">GCM10011588_37300</name>
</gene>
<evidence type="ECO:0000313" key="2">
    <source>
        <dbReference type="Proteomes" id="UP000638263"/>
    </source>
</evidence>
<proteinExistence type="predicted"/>
<dbReference type="AlphaFoldDB" id="A0A917VVW6"/>
<dbReference type="RefSeq" id="WP_082681161.1">
    <property type="nucleotide sequence ID" value="NZ_BMMH01000007.1"/>
</dbReference>
<reference evidence="1" key="1">
    <citation type="journal article" date="2014" name="Int. J. Syst. Evol. Microbiol.">
        <title>Complete genome sequence of Corynebacterium casei LMG S-19264T (=DSM 44701T), isolated from a smear-ripened cheese.</title>
        <authorList>
            <consortium name="US DOE Joint Genome Institute (JGI-PGF)"/>
            <person name="Walter F."/>
            <person name="Albersmeier A."/>
            <person name="Kalinowski J."/>
            <person name="Ruckert C."/>
        </authorList>
    </citation>
    <scope>NUCLEOTIDE SEQUENCE</scope>
    <source>
        <strain evidence="1">CGMCC 4.3508</strain>
    </source>
</reference>
<evidence type="ECO:0000313" key="1">
    <source>
        <dbReference type="EMBL" id="GGL19249.1"/>
    </source>
</evidence>
<protein>
    <submittedName>
        <fullName evidence="1">Uncharacterized protein</fullName>
    </submittedName>
</protein>
<reference evidence="1" key="2">
    <citation type="submission" date="2020-09" db="EMBL/GenBank/DDBJ databases">
        <authorList>
            <person name="Sun Q."/>
            <person name="Zhou Y."/>
        </authorList>
    </citation>
    <scope>NUCLEOTIDE SEQUENCE</scope>
    <source>
        <strain evidence="1">CGMCC 4.3508</strain>
    </source>
</reference>
<comment type="caution">
    <text evidence="1">The sequence shown here is derived from an EMBL/GenBank/DDBJ whole genome shotgun (WGS) entry which is preliminary data.</text>
</comment>
<name>A0A917VVW6_9NOCA</name>
<sequence>MEDTVHDATPLLVSTSYNQNPGESVFDSWCDEFSAPLRRVFDPPRPVLVDLSAVITPEPGFRRDAVSMRTKNAGLDTHATVPGLLNAWARSTTGAWIAFVHLAIPTGDRKG</sequence>
<organism evidence="1 2">
    <name type="scientific">Nocardia jinanensis</name>
    <dbReference type="NCBI Taxonomy" id="382504"/>
    <lineage>
        <taxon>Bacteria</taxon>
        <taxon>Bacillati</taxon>
        <taxon>Actinomycetota</taxon>
        <taxon>Actinomycetes</taxon>
        <taxon>Mycobacteriales</taxon>
        <taxon>Nocardiaceae</taxon>
        <taxon>Nocardia</taxon>
    </lineage>
</organism>
<dbReference type="EMBL" id="BMMH01000007">
    <property type="protein sequence ID" value="GGL19249.1"/>
    <property type="molecule type" value="Genomic_DNA"/>
</dbReference>
<dbReference type="Proteomes" id="UP000638263">
    <property type="component" value="Unassembled WGS sequence"/>
</dbReference>
<keyword evidence="2" id="KW-1185">Reference proteome</keyword>